<evidence type="ECO:0000313" key="1">
    <source>
        <dbReference type="EMBL" id="EJX02134.1"/>
    </source>
</evidence>
<name>J9G5K2_9ZZZZ</name>
<accession>J9G5K2</accession>
<protein>
    <submittedName>
        <fullName evidence="1">Uncharacterized protein</fullName>
    </submittedName>
</protein>
<comment type="caution">
    <text evidence="1">The sequence shown here is derived from an EMBL/GenBank/DDBJ whole genome shotgun (WGS) entry which is preliminary data.</text>
</comment>
<reference evidence="1" key="1">
    <citation type="journal article" date="2012" name="PLoS ONE">
        <title>Gene sets for utilization of primary and secondary nutrition supplies in the distal gut of endangered iberian lynx.</title>
        <authorList>
            <person name="Alcaide M."/>
            <person name="Messina E."/>
            <person name="Richter M."/>
            <person name="Bargiela R."/>
            <person name="Peplies J."/>
            <person name="Huws S.A."/>
            <person name="Newbold C.J."/>
            <person name="Golyshin P.N."/>
            <person name="Simon M.A."/>
            <person name="Lopez G."/>
            <person name="Yakimov M.M."/>
            <person name="Ferrer M."/>
        </authorList>
    </citation>
    <scope>NUCLEOTIDE SEQUENCE</scope>
</reference>
<sequence length="55" mass="6173">MSSGAIEVINNDNSYTIESLGTKTLKSIEKYTVDILGNYYPVRKETRQNFDIGGK</sequence>
<dbReference type="AlphaFoldDB" id="J9G5K2"/>
<gene>
    <name evidence="1" type="ORF">EVA_09758</name>
</gene>
<proteinExistence type="predicted"/>
<dbReference type="EMBL" id="AMCI01002668">
    <property type="protein sequence ID" value="EJX02134.1"/>
    <property type="molecule type" value="Genomic_DNA"/>
</dbReference>
<organism evidence="1">
    <name type="scientific">gut metagenome</name>
    <dbReference type="NCBI Taxonomy" id="749906"/>
    <lineage>
        <taxon>unclassified sequences</taxon>
        <taxon>metagenomes</taxon>
        <taxon>organismal metagenomes</taxon>
    </lineage>
</organism>